<comment type="similarity">
    <text evidence="1">Belongs to the 'phage' integrase family.</text>
</comment>
<comment type="caution">
    <text evidence="6">The sequence shown here is derived from an EMBL/GenBank/DDBJ whole genome shotgun (WGS) entry which is preliminary data.</text>
</comment>
<dbReference type="SUPFAM" id="SSF56349">
    <property type="entry name" value="DNA breaking-rejoining enzymes"/>
    <property type="match status" value="1"/>
</dbReference>
<feature type="domain" description="Core-binding (CB)" evidence="5">
    <location>
        <begin position="97"/>
        <end position="178"/>
    </location>
</feature>
<evidence type="ECO:0000256" key="2">
    <source>
        <dbReference type="ARBA" id="ARBA00022908"/>
    </source>
</evidence>
<keyword evidence="3 4" id="KW-0238">DNA-binding</keyword>
<keyword evidence="7" id="KW-1185">Reference proteome</keyword>
<dbReference type="InterPro" id="IPR050808">
    <property type="entry name" value="Phage_Integrase"/>
</dbReference>
<evidence type="ECO:0000313" key="7">
    <source>
        <dbReference type="Proteomes" id="UP000557739"/>
    </source>
</evidence>
<name>A0A7W9ASZ8_9SPHN</name>
<dbReference type="Pfam" id="PF13356">
    <property type="entry name" value="Arm-DNA-bind_3"/>
    <property type="match status" value="1"/>
</dbReference>
<dbReference type="InterPro" id="IPR038488">
    <property type="entry name" value="Integrase_DNA-bd_sf"/>
</dbReference>
<dbReference type="Proteomes" id="UP000557739">
    <property type="component" value="Unassembled WGS sequence"/>
</dbReference>
<dbReference type="EMBL" id="JACIJJ010000007">
    <property type="protein sequence ID" value="MBB5700040.1"/>
    <property type="molecule type" value="Genomic_DNA"/>
</dbReference>
<dbReference type="InterPro" id="IPR053876">
    <property type="entry name" value="Phage_int_M"/>
</dbReference>
<gene>
    <name evidence="6" type="ORF">FHR19_003420</name>
</gene>
<reference evidence="6 7" key="1">
    <citation type="submission" date="2020-08" db="EMBL/GenBank/DDBJ databases">
        <title>Genomic Encyclopedia of Type Strains, Phase IV (KMG-IV): sequencing the most valuable type-strain genomes for metagenomic binning, comparative biology and taxonomic classification.</title>
        <authorList>
            <person name="Goeker M."/>
        </authorList>
    </citation>
    <scope>NUCLEOTIDE SEQUENCE [LARGE SCALE GENOMIC DNA]</scope>
    <source>
        <strain evidence="6 7">DSM 27244</strain>
    </source>
</reference>
<organism evidence="6 7">
    <name type="scientific">Sphingomonas yantingensis</name>
    <dbReference type="NCBI Taxonomy" id="1241761"/>
    <lineage>
        <taxon>Bacteria</taxon>
        <taxon>Pseudomonadati</taxon>
        <taxon>Pseudomonadota</taxon>
        <taxon>Alphaproteobacteria</taxon>
        <taxon>Sphingomonadales</taxon>
        <taxon>Sphingomonadaceae</taxon>
        <taxon>Sphingomonas</taxon>
    </lineage>
</organism>
<dbReference type="AlphaFoldDB" id="A0A7W9ASZ8"/>
<dbReference type="GO" id="GO:0015074">
    <property type="term" value="P:DNA integration"/>
    <property type="evidence" value="ECO:0007669"/>
    <property type="project" value="UniProtKB-KW"/>
</dbReference>
<dbReference type="PROSITE" id="PS51900">
    <property type="entry name" value="CB"/>
    <property type="match status" value="1"/>
</dbReference>
<dbReference type="PANTHER" id="PTHR30629">
    <property type="entry name" value="PROPHAGE INTEGRASE"/>
    <property type="match status" value="1"/>
</dbReference>
<dbReference type="InterPro" id="IPR010998">
    <property type="entry name" value="Integrase_recombinase_N"/>
</dbReference>
<sequence>MLTDTAARTATPRDKDYKLADSGGLYLFVTAKGAKIWRMKYRHLGKEKVLVLGPYPATTLRVARTMRDKAKDALAAGRDPVLEAKRVKMVGEARANDTFEKHARDWFETTKARWRPVHADDVITSMERDLFPSIGAYPVTDIDEPLILAALKKVEKRGSIETARRLRQRAERVFKWAKAHGAGCGNPAADVREAMAAVPKKRKWPALTDPAALRQLIQDVDAAGAMPTTKLASRFIALTAQRPGMVHRMPWTELHGIDWAKPGEPSPAAVWKVPSARMKLEYDLRDNDAYDHEIPLSQAAVDALHAVQALTGRGKMVFPSAWDPSDPISENAVSFLYKRIGYKGRHVPHGWRSAFSTIMNGRVERQAMGAERYNLDRLIVDLMLAHKPVGMSAEEFTYNRSAYMERRRELAEDWASIIMEGAVPAGEVMTGKRRSTYR</sequence>
<dbReference type="InterPro" id="IPR011010">
    <property type="entry name" value="DNA_brk_join_enz"/>
</dbReference>
<evidence type="ECO:0000256" key="1">
    <source>
        <dbReference type="ARBA" id="ARBA00008857"/>
    </source>
</evidence>
<accession>A0A7W9ASZ8</accession>
<dbReference type="Pfam" id="PF22022">
    <property type="entry name" value="Phage_int_M"/>
    <property type="match status" value="1"/>
</dbReference>
<keyword evidence="2" id="KW-0229">DNA integration</keyword>
<evidence type="ECO:0000313" key="6">
    <source>
        <dbReference type="EMBL" id="MBB5700040.1"/>
    </source>
</evidence>
<evidence type="ECO:0000259" key="5">
    <source>
        <dbReference type="PROSITE" id="PS51900"/>
    </source>
</evidence>
<evidence type="ECO:0000256" key="3">
    <source>
        <dbReference type="ARBA" id="ARBA00023125"/>
    </source>
</evidence>
<dbReference type="Gene3D" id="1.10.150.130">
    <property type="match status" value="1"/>
</dbReference>
<dbReference type="RefSeq" id="WP_184030958.1">
    <property type="nucleotide sequence ID" value="NZ_JACIJJ010000007.1"/>
</dbReference>
<dbReference type="CDD" id="cd00801">
    <property type="entry name" value="INT_P4_C"/>
    <property type="match status" value="1"/>
</dbReference>
<dbReference type="InterPro" id="IPR025166">
    <property type="entry name" value="Integrase_DNA_bind_dom"/>
</dbReference>
<proteinExistence type="inferred from homology"/>
<dbReference type="PANTHER" id="PTHR30629:SF2">
    <property type="entry name" value="PROPHAGE INTEGRASE INTS-RELATED"/>
    <property type="match status" value="1"/>
</dbReference>
<dbReference type="GO" id="GO:0003677">
    <property type="term" value="F:DNA binding"/>
    <property type="evidence" value="ECO:0007669"/>
    <property type="project" value="UniProtKB-UniRule"/>
</dbReference>
<protein>
    <submittedName>
        <fullName evidence="6">Integrase</fullName>
    </submittedName>
</protein>
<dbReference type="Gene3D" id="3.30.160.390">
    <property type="entry name" value="Integrase, DNA-binding domain"/>
    <property type="match status" value="1"/>
</dbReference>
<evidence type="ECO:0000256" key="4">
    <source>
        <dbReference type="PROSITE-ProRule" id="PRU01248"/>
    </source>
</evidence>
<dbReference type="InterPro" id="IPR044068">
    <property type="entry name" value="CB"/>
</dbReference>